<dbReference type="EC" id="2.1.1.182" evidence="7"/>
<evidence type="ECO:0000313" key="10">
    <source>
        <dbReference type="EMBL" id="TWB18517.1"/>
    </source>
</evidence>
<feature type="domain" description="Ribosomal RNA adenine methylase transferase N-terminal" evidence="9">
    <location>
        <begin position="35"/>
        <end position="207"/>
    </location>
</feature>
<evidence type="ECO:0000256" key="4">
    <source>
        <dbReference type="ARBA" id="ARBA00022679"/>
    </source>
</evidence>
<dbReference type="PANTHER" id="PTHR11727:SF7">
    <property type="entry name" value="DIMETHYLADENOSINE TRANSFERASE-RELATED"/>
    <property type="match status" value="1"/>
</dbReference>
<evidence type="ECO:0000256" key="8">
    <source>
        <dbReference type="PROSITE-ProRule" id="PRU01026"/>
    </source>
</evidence>
<dbReference type="CDD" id="cd02440">
    <property type="entry name" value="AdoMet_MTases"/>
    <property type="match status" value="1"/>
</dbReference>
<dbReference type="PROSITE" id="PS01131">
    <property type="entry name" value="RRNA_A_DIMETH"/>
    <property type="match status" value="1"/>
</dbReference>
<dbReference type="InterPro" id="IPR011530">
    <property type="entry name" value="rRNA_adenine_dimethylase"/>
</dbReference>
<evidence type="ECO:0000256" key="5">
    <source>
        <dbReference type="ARBA" id="ARBA00022691"/>
    </source>
</evidence>
<accession>A0A560FA68</accession>
<dbReference type="SMART" id="SM00650">
    <property type="entry name" value="rADc"/>
    <property type="match status" value="1"/>
</dbReference>
<keyword evidence="5 7" id="KW-0949">S-adenosyl-L-methionine</keyword>
<dbReference type="SUPFAM" id="SSF53335">
    <property type="entry name" value="S-adenosyl-L-methionine-dependent methyltransferases"/>
    <property type="match status" value="1"/>
</dbReference>
<dbReference type="PROSITE" id="PS51689">
    <property type="entry name" value="SAM_RNA_A_N6_MT"/>
    <property type="match status" value="1"/>
</dbReference>
<dbReference type="EMBL" id="VITN01000010">
    <property type="protein sequence ID" value="TWB18517.1"/>
    <property type="molecule type" value="Genomic_DNA"/>
</dbReference>
<feature type="binding site" evidence="7 8">
    <location>
        <position position="122"/>
    </location>
    <ligand>
        <name>S-adenosyl-L-methionine</name>
        <dbReference type="ChEBI" id="CHEBI:59789"/>
    </ligand>
</feature>
<feature type="binding site" evidence="7 8">
    <location>
        <position position="30"/>
    </location>
    <ligand>
        <name>S-adenosyl-L-methionine</name>
        <dbReference type="ChEBI" id="CHEBI:59789"/>
    </ligand>
</feature>
<feature type="binding site" evidence="7 8">
    <location>
        <position position="28"/>
    </location>
    <ligand>
        <name>S-adenosyl-L-methionine</name>
        <dbReference type="ChEBI" id="CHEBI:59789"/>
    </ligand>
</feature>
<keyword evidence="1 7" id="KW-0963">Cytoplasm</keyword>
<evidence type="ECO:0000259" key="9">
    <source>
        <dbReference type="SMART" id="SM00650"/>
    </source>
</evidence>
<comment type="caution">
    <text evidence="10">The sequence shown here is derived from an EMBL/GenBank/DDBJ whole genome shotgun (WGS) entry which is preliminary data.</text>
</comment>
<reference evidence="10 11" key="1">
    <citation type="submission" date="2019-06" db="EMBL/GenBank/DDBJ databases">
        <title>Genomic Encyclopedia of Type Strains, Phase IV (KMG-V): Genome sequencing to study the core and pangenomes of soil and plant-associated prokaryotes.</title>
        <authorList>
            <person name="Whitman W."/>
        </authorList>
    </citation>
    <scope>NUCLEOTIDE SEQUENCE [LARGE SCALE GENOMIC DNA]</scope>
    <source>
        <strain evidence="10 11">BR 11880</strain>
    </source>
</reference>
<dbReference type="NCBIfam" id="TIGR00755">
    <property type="entry name" value="ksgA"/>
    <property type="match status" value="1"/>
</dbReference>
<dbReference type="Gene3D" id="3.40.50.150">
    <property type="entry name" value="Vaccinia Virus protein VP39"/>
    <property type="match status" value="1"/>
</dbReference>
<dbReference type="OrthoDB" id="9814755at2"/>
<dbReference type="Pfam" id="PF00398">
    <property type="entry name" value="RrnaAD"/>
    <property type="match status" value="1"/>
</dbReference>
<dbReference type="HAMAP" id="MF_00607">
    <property type="entry name" value="16SrRNA_methyltr_A"/>
    <property type="match status" value="1"/>
</dbReference>
<dbReference type="GO" id="GO:0005829">
    <property type="term" value="C:cytosol"/>
    <property type="evidence" value="ECO:0007669"/>
    <property type="project" value="TreeGrafter"/>
</dbReference>
<dbReference type="RefSeq" id="WP_145751115.1">
    <property type="nucleotide sequence ID" value="NZ_VITN01000010.1"/>
</dbReference>
<dbReference type="Gene3D" id="1.10.8.100">
    <property type="entry name" value="Ribosomal RNA adenine dimethylase-like, domain 2"/>
    <property type="match status" value="1"/>
</dbReference>
<dbReference type="InterPro" id="IPR023165">
    <property type="entry name" value="rRNA_Ade_diMease-like_C"/>
</dbReference>
<dbReference type="InterPro" id="IPR029063">
    <property type="entry name" value="SAM-dependent_MTases_sf"/>
</dbReference>
<keyword evidence="6 7" id="KW-0694">RNA-binding</keyword>
<comment type="subcellular location">
    <subcellularLocation>
        <location evidence="7">Cytoplasm</location>
    </subcellularLocation>
</comment>
<dbReference type="InterPro" id="IPR020598">
    <property type="entry name" value="rRNA_Ade_methylase_Trfase_N"/>
</dbReference>
<dbReference type="FunFam" id="1.10.8.100:FF:000001">
    <property type="entry name" value="Ribosomal RNA small subunit methyltransferase A"/>
    <property type="match status" value="1"/>
</dbReference>
<gene>
    <name evidence="7" type="primary">rsmA</name>
    <name evidence="7" type="synonym">ksgA</name>
    <name evidence="10" type="ORF">FBZ89_110166</name>
</gene>
<feature type="binding site" evidence="7 8">
    <location>
        <position position="103"/>
    </location>
    <ligand>
        <name>S-adenosyl-L-methionine</name>
        <dbReference type="ChEBI" id="CHEBI:59789"/>
    </ligand>
</feature>
<evidence type="ECO:0000256" key="3">
    <source>
        <dbReference type="ARBA" id="ARBA00022603"/>
    </source>
</evidence>
<comment type="function">
    <text evidence="7">Specifically dimethylates two adjacent adenosines (A1518 and A1519) in the loop of a conserved hairpin near the 3'-end of 16S rRNA in the 30S particle. May play a critical role in biogenesis of 30S subunits.</text>
</comment>
<dbReference type="GO" id="GO:0003723">
    <property type="term" value="F:RNA binding"/>
    <property type="evidence" value="ECO:0007669"/>
    <property type="project" value="UniProtKB-UniRule"/>
</dbReference>
<evidence type="ECO:0000256" key="1">
    <source>
        <dbReference type="ARBA" id="ARBA00022490"/>
    </source>
</evidence>
<proteinExistence type="inferred from homology"/>
<evidence type="ECO:0000256" key="7">
    <source>
        <dbReference type="HAMAP-Rule" id="MF_00607"/>
    </source>
</evidence>
<dbReference type="GO" id="GO:0052908">
    <property type="term" value="F:16S rRNA (adenine(1518)-N(6)/adenine(1519)-N(6))-dimethyltransferase activity"/>
    <property type="evidence" value="ECO:0007669"/>
    <property type="project" value="UniProtKB-EC"/>
</dbReference>
<dbReference type="PANTHER" id="PTHR11727">
    <property type="entry name" value="DIMETHYLADENOSINE TRANSFERASE"/>
    <property type="match status" value="1"/>
</dbReference>
<keyword evidence="4 7" id="KW-0808">Transferase</keyword>
<keyword evidence="3 7" id="KW-0489">Methyltransferase</keyword>
<organism evidence="10 11">
    <name type="scientific">Nitrospirillum amazonense</name>
    <dbReference type="NCBI Taxonomy" id="28077"/>
    <lineage>
        <taxon>Bacteria</taxon>
        <taxon>Pseudomonadati</taxon>
        <taxon>Pseudomonadota</taxon>
        <taxon>Alphaproteobacteria</taxon>
        <taxon>Rhodospirillales</taxon>
        <taxon>Azospirillaceae</taxon>
        <taxon>Nitrospirillum</taxon>
    </lineage>
</organism>
<feature type="binding site" evidence="7 8">
    <location>
        <position position="77"/>
    </location>
    <ligand>
        <name>S-adenosyl-L-methionine</name>
        <dbReference type="ChEBI" id="CHEBI:59789"/>
    </ligand>
</feature>
<dbReference type="AlphaFoldDB" id="A0A560FA68"/>
<evidence type="ECO:0000313" key="11">
    <source>
        <dbReference type="Proteomes" id="UP000319859"/>
    </source>
</evidence>
<comment type="similarity">
    <text evidence="7">Belongs to the class I-like SAM-binding methyltransferase superfamily. rRNA adenine N(6)-methyltransferase family. RsmA subfamily.</text>
</comment>
<sequence>MTSLAHLPPLRDVIARFDLGARKALGQHFLLDLNLTARVAAAAGDLAGVTVIEVGPGPGGLTRALVESDAKAVVAVERDSRFVAALADVVEAAAGRLTIVEGDALEVDMTAIAPAPRAIVANLPYNVGTPMLVGWLRQIQEFRSLTLMFQKEVVDRIVARPRTKDYGRLAVMSQWLADARLVFDIPPQAFSPPPKVMSAVVHITPRALPADAPSFKDMERVVAAAFNQRRKMLRAGLKGLVAQPEPLLEAAGILPTSRAEEVDVAGFVRLTHAWRAHQDSRRD</sequence>
<dbReference type="InterPro" id="IPR001737">
    <property type="entry name" value="KsgA/Erm"/>
</dbReference>
<evidence type="ECO:0000256" key="2">
    <source>
        <dbReference type="ARBA" id="ARBA00022552"/>
    </source>
</evidence>
<comment type="catalytic activity">
    <reaction evidence="7">
        <text>adenosine(1518)/adenosine(1519) in 16S rRNA + 4 S-adenosyl-L-methionine = N(6)-dimethyladenosine(1518)/N(6)-dimethyladenosine(1519) in 16S rRNA + 4 S-adenosyl-L-homocysteine + 4 H(+)</text>
        <dbReference type="Rhea" id="RHEA:19609"/>
        <dbReference type="Rhea" id="RHEA-COMP:10232"/>
        <dbReference type="Rhea" id="RHEA-COMP:10233"/>
        <dbReference type="ChEBI" id="CHEBI:15378"/>
        <dbReference type="ChEBI" id="CHEBI:57856"/>
        <dbReference type="ChEBI" id="CHEBI:59789"/>
        <dbReference type="ChEBI" id="CHEBI:74411"/>
        <dbReference type="ChEBI" id="CHEBI:74493"/>
        <dbReference type="EC" id="2.1.1.182"/>
    </reaction>
</comment>
<feature type="binding site" evidence="7 8">
    <location>
        <position position="55"/>
    </location>
    <ligand>
        <name>S-adenosyl-L-methionine</name>
        <dbReference type="ChEBI" id="CHEBI:59789"/>
    </ligand>
</feature>
<name>A0A560FA68_9PROT</name>
<keyword evidence="2 7" id="KW-0698">rRNA processing</keyword>
<dbReference type="Proteomes" id="UP000319859">
    <property type="component" value="Unassembled WGS sequence"/>
</dbReference>
<dbReference type="InterPro" id="IPR020596">
    <property type="entry name" value="rRNA_Ade_Mease_Trfase_CS"/>
</dbReference>
<protein>
    <recommendedName>
        <fullName evidence="7">Ribosomal RNA small subunit methyltransferase A</fullName>
        <ecNumber evidence="7">2.1.1.182</ecNumber>
    </recommendedName>
    <alternativeName>
        <fullName evidence="7">16S rRNA (adenine(1518)-N(6)/adenine(1519)-N(6))-dimethyltransferase</fullName>
    </alternativeName>
    <alternativeName>
        <fullName evidence="7">16S rRNA dimethyladenosine transferase</fullName>
    </alternativeName>
    <alternativeName>
        <fullName evidence="7">16S rRNA dimethylase</fullName>
    </alternativeName>
    <alternativeName>
        <fullName evidence="7">S-adenosylmethionine-6-N', N'-adenosyl(rRNA) dimethyltransferase</fullName>
    </alternativeName>
</protein>
<evidence type="ECO:0000256" key="6">
    <source>
        <dbReference type="ARBA" id="ARBA00022884"/>
    </source>
</evidence>